<evidence type="ECO:0000256" key="2">
    <source>
        <dbReference type="ARBA" id="ARBA00007825"/>
    </source>
</evidence>
<keyword evidence="6" id="KW-0408">Iron</keyword>
<dbReference type="PANTHER" id="PTHR33711">
    <property type="entry name" value="DIOXYGENASE, PUTATIVE (AFU_ORTHOLOGUE AFUA_2G02910)-RELATED"/>
    <property type="match status" value="1"/>
</dbReference>
<dbReference type="InterPro" id="IPR007535">
    <property type="entry name" value="Catechol_dOase_N"/>
</dbReference>
<evidence type="ECO:0000313" key="11">
    <source>
        <dbReference type="Proteomes" id="UP000078116"/>
    </source>
</evidence>
<evidence type="ECO:0000256" key="1">
    <source>
        <dbReference type="ARBA" id="ARBA00001965"/>
    </source>
</evidence>
<comment type="similarity">
    <text evidence="2">Belongs to the intradiol ring-cleavage dioxygenase family.</text>
</comment>
<comment type="cofactor">
    <cofactor evidence="1">
        <name>Fe(3+)</name>
        <dbReference type="ChEBI" id="CHEBI:29034"/>
    </cofactor>
</comment>
<dbReference type="PROSITE" id="PS00083">
    <property type="entry name" value="INTRADIOL_DIOXYGENAS"/>
    <property type="match status" value="1"/>
</dbReference>
<reference evidence="10 11" key="1">
    <citation type="submission" date="2016-04" db="EMBL/GenBank/DDBJ databases">
        <title>Reclassification of Paraburkholderia panaciterrae (Farh et al. 2015) Dobritsa &amp; Samadpour 2016 as a later homotypic synonym of Paraburkholderia ginsengiterrae (Farh et al. 2015) Dobritsa &amp; Samadpour 2016.</title>
        <authorList>
            <person name="Dobritsa A.P."/>
            <person name="Kutumbaka K."/>
            <person name="Samadpour M."/>
        </authorList>
    </citation>
    <scope>NUCLEOTIDE SEQUENCE [LARGE SCALE GENOMIC DNA]</scope>
    <source>
        <strain evidence="9 11">DCY85</strain>
        <strain evidence="8 10">DCY85-1</strain>
    </source>
</reference>
<gene>
    <name evidence="8" type="ORF">A6V36_08245</name>
    <name evidence="9" type="ORF">A6V37_02575</name>
</gene>
<evidence type="ECO:0000313" key="8">
    <source>
        <dbReference type="EMBL" id="OAJ54827.1"/>
    </source>
</evidence>
<dbReference type="AlphaFoldDB" id="A0A1A9N786"/>
<keyword evidence="5" id="KW-0560">Oxidoreductase</keyword>
<evidence type="ECO:0000313" key="9">
    <source>
        <dbReference type="EMBL" id="OAJ61012.1"/>
    </source>
</evidence>
<accession>A0A1A9N786</accession>
<keyword evidence="3" id="KW-0479">Metal-binding</keyword>
<organism evidence="9 11">
    <name type="scientific">Paraburkholderia ginsengiterrae</name>
    <dbReference type="NCBI Taxonomy" id="1462993"/>
    <lineage>
        <taxon>Bacteria</taxon>
        <taxon>Pseudomonadati</taxon>
        <taxon>Pseudomonadota</taxon>
        <taxon>Betaproteobacteria</taxon>
        <taxon>Burkholderiales</taxon>
        <taxon>Burkholderiaceae</taxon>
        <taxon>Paraburkholderia</taxon>
    </lineage>
</organism>
<dbReference type="Pfam" id="PF00775">
    <property type="entry name" value="Dioxygenase_C"/>
    <property type="match status" value="1"/>
</dbReference>
<sequence length="311" mass="34144">MHRRRHPVENSNHLKNIVDDAASITAVVKAAMSQTDNPRLKEILDALVDHGHAFLKQVKLTDEEFEKGLDFVRAVGLACNDKHNEVVLLADVLGLSTLVTLLNNSDASGRTPGALLGPFYRGDSPKYANGECIACANSPGSPLFVNGRVLNTKGEPVANAKVDVWQASPVGLYENQDSSQPDKNLRGHFYTDSEGRFTCKSVRPAGYPVPTDGPVGVLLESQNRHPFRPAHLHFVIIAEGYATLVSQVFADDSEHLHSDVVFGVNRRLVGTFERHDHGTGPRQEVDRPYYTLDYDFVLAEGTPTYPTPPIK</sequence>
<dbReference type="GO" id="GO:0008199">
    <property type="term" value="F:ferric iron binding"/>
    <property type="evidence" value="ECO:0007669"/>
    <property type="project" value="InterPro"/>
</dbReference>
<dbReference type="GO" id="GO:0009712">
    <property type="term" value="P:catechol-containing compound metabolic process"/>
    <property type="evidence" value="ECO:0007669"/>
    <property type="project" value="InterPro"/>
</dbReference>
<keyword evidence="10" id="KW-1185">Reference proteome</keyword>
<dbReference type="PANTHER" id="PTHR33711:SF7">
    <property type="entry name" value="INTRADIOL RING-CLEAVAGE DIOXYGENASES DOMAIN-CONTAINING PROTEIN-RELATED"/>
    <property type="match status" value="1"/>
</dbReference>
<dbReference type="InterPro" id="IPR050770">
    <property type="entry name" value="Intradiol_RC_Dioxygenase"/>
</dbReference>
<evidence type="ECO:0000256" key="4">
    <source>
        <dbReference type="ARBA" id="ARBA00022964"/>
    </source>
</evidence>
<dbReference type="Pfam" id="PF04444">
    <property type="entry name" value="Dioxygenase_N"/>
    <property type="match status" value="1"/>
</dbReference>
<dbReference type="Proteomes" id="UP000078116">
    <property type="component" value="Unassembled WGS sequence"/>
</dbReference>
<dbReference type="InterPro" id="IPR015889">
    <property type="entry name" value="Intradiol_dOase_core"/>
</dbReference>
<evidence type="ECO:0000259" key="7">
    <source>
        <dbReference type="PROSITE" id="PS00083"/>
    </source>
</evidence>
<keyword evidence="4 9" id="KW-0223">Dioxygenase</keyword>
<dbReference type="STRING" id="1462993.A6V36_08245"/>
<dbReference type="Proteomes" id="UP000077961">
    <property type="component" value="Unassembled WGS sequence"/>
</dbReference>
<dbReference type="Gene3D" id="2.60.130.10">
    <property type="entry name" value="Aromatic compound dioxygenase"/>
    <property type="match status" value="1"/>
</dbReference>
<evidence type="ECO:0000313" key="10">
    <source>
        <dbReference type="Proteomes" id="UP000077961"/>
    </source>
</evidence>
<comment type="caution">
    <text evidence="9">The sequence shown here is derived from an EMBL/GenBank/DDBJ whole genome shotgun (WGS) entry which is preliminary data.</text>
</comment>
<name>A0A1A9N786_9BURK</name>
<dbReference type="GO" id="GO:0018576">
    <property type="term" value="F:catechol 1,2-dioxygenase activity"/>
    <property type="evidence" value="ECO:0007669"/>
    <property type="project" value="InterPro"/>
</dbReference>
<evidence type="ECO:0000256" key="6">
    <source>
        <dbReference type="ARBA" id="ARBA00023004"/>
    </source>
</evidence>
<evidence type="ECO:0000256" key="3">
    <source>
        <dbReference type="ARBA" id="ARBA00022723"/>
    </source>
</evidence>
<dbReference type="InterPro" id="IPR000627">
    <property type="entry name" value="Intradiol_dOase_C"/>
</dbReference>
<proteinExistence type="inferred from homology"/>
<dbReference type="SUPFAM" id="SSF49482">
    <property type="entry name" value="Aromatic compound dioxygenase"/>
    <property type="match status" value="1"/>
</dbReference>
<dbReference type="EMBL" id="LXKA01000221">
    <property type="protein sequence ID" value="OAJ61012.1"/>
    <property type="molecule type" value="Genomic_DNA"/>
</dbReference>
<protein>
    <submittedName>
        <fullName evidence="9">Catechol 1,2-dioxygenase</fullName>
    </submittedName>
</protein>
<evidence type="ECO:0000256" key="5">
    <source>
        <dbReference type="ARBA" id="ARBA00023002"/>
    </source>
</evidence>
<feature type="domain" description="Intradiol ring-cleavage dioxygenases" evidence="7">
    <location>
        <begin position="145"/>
        <end position="173"/>
    </location>
</feature>
<dbReference type="EMBL" id="LXJZ01000198">
    <property type="protein sequence ID" value="OAJ54827.1"/>
    <property type="molecule type" value="Genomic_DNA"/>
</dbReference>